<keyword evidence="5" id="KW-1185">Reference proteome</keyword>
<dbReference type="RefSeq" id="XP_033535661.1">
    <property type="nucleotide sequence ID" value="XM_033679218.1"/>
</dbReference>
<evidence type="ECO:0000256" key="3">
    <source>
        <dbReference type="SAM" id="MobiDB-lite"/>
    </source>
</evidence>
<protein>
    <recommendedName>
        <fullName evidence="2">Large ribosomal subunit protein bL21m</fullName>
    </recommendedName>
</protein>
<dbReference type="Pfam" id="PF00829">
    <property type="entry name" value="Ribosomal_L21p"/>
    <property type="match status" value="1"/>
</dbReference>
<organism evidence="4">
    <name type="scientific">Eremomyces bilateralis CBS 781.70</name>
    <dbReference type="NCBI Taxonomy" id="1392243"/>
    <lineage>
        <taxon>Eukaryota</taxon>
        <taxon>Fungi</taxon>
        <taxon>Dikarya</taxon>
        <taxon>Ascomycota</taxon>
        <taxon>Pezizomycotina</taxon>
        <taxon>Dothideomycetes</taxon>
        <taxon>Dothideomycetes incertae sedis</taxon>
        <taxon>Eremomycetales</taxon>
        <taxon>Eremomycetaceae</taxon>
        <taxon>Eremomyces</taxon>
    </lineage>
</organism>
<dbReference type="GeneID" id="54419788"/>
<evidence type="ECO:0000313" key="5">
    <source>
        <dbReference type="Proteomes" id="UP000504638"/>
    </source>
</evidence>
<reference evidence="6" key="2">
    <citation type="submission" date="2020-04" db="EMBL/GenBank/DDBJ databases">
        <authorList>
            <consortium name="NCBI Genome Project"/>
        </authorList>
    </citation>
    <scope>NUCLEOTIDE SEQUENCE</scope>
    <source>
        <strain evidence="6">CBS 781.70</strain>
    </source>
</reference>
<evidence type="ECO:0000313" key="4">
    <source>
        <dbReference type="EMBL" id="KAF1814030.1"/>
    </source>
</evidence>
<name>A0A6G1G812_9PEZI</name>
<dbReference type="OrthoDB" id="5994at2759"/>
<dbReference type="PANTHER" id="PTHR21349">
    <property type="entry name" value="50S RIBOSOMAL PROTEIN L21"/>
    <property type="match status" value="1"/>
</dbReference>
<dbReference type="EMBL" id="ML975154">
    <property type="protein sequence ID" value="KAF1814030.1"/>
    <property type="molecule type" value="Genomic_DNA"/>
</dbReference>
<proteinExistence type="inferred from homology"/>
<evidence type="ECO:0000313" key="6">
    <source>
        <dbReference type="RefSeq" id="XP_033535661.1"/>
    </source>
</evidence>
<reference evidence="4 6" key="1">
    <citation type="submission" date="2020-01" db="EMBL/GenBank/DDBJ databases">
        <authorList>
            <consortium name="DOE Joint Genome Institute"/>
            <person name="Haridas S."/>
            <person name="Albert R."/>
            <person name="Binder M."/>
            <person name="Bloem J."/>
            <person name="Labutti K."/>
            <person name="Salamov A."/>
            <person name="Andreopoulos B."/>
            <person name="Baker S.E."/>
            <person name="Barry K."/>
            <person name="Bills G."/>
            <person name="Bluhm B.H."/>
            <person name="Cannon C."/>
            <person name="Castanera R."/>
            <person name="Culley D.E."/>
            <person name="Daum C."/>
            <person name="Ezra D."/>
            <person name="Gonzalez J.B."/>
            <person name="Henrissat B."/>
            <person name="Kuo A."/>
            <person name="Liang C."/>
            <person name="Lipzen A."/>
            <person name="Lutzoni F."/>
            <person name="Magnuson J."/>
            <person name="Mondo S."/>
            <person name="Nolan M."/>
            <person name="Ohm R."/>
            <person name="Pangilinan J."/>
            <person name="Park H.-J."/>
            <person name="Ramirez L."/>
            <person name="Alfaro M."/>
            <person name="Sun H."/>
            <person name="Tritt A."/>
            <person name="Yoshinaga Y."/>
            <person name="Zwiers L.-H."/>
            <person name="Turgeon B.G."/>
            <person name="Goodwin S.B."/>
            <person name="Spatafora J.W."/>
            <person name="Crous P.W."/>
            <person name="Grigoriev I.V."/>
        </authorList>
    </citation>
    <scope>NUCLEOTIDE SEQUENCE</scope>
    <source>
        <strain evidence="4 6">CBS 781.70</strain>
    </source>
</reference>
<feature type="compositionally biased region" description="Low complexity" evidence="3">
    <location>
        <begin position="65"/>
        <end position="106"/>
    </location>
</feature>
<feature type="compositionally biased region" description="Pro residues" evidence="3">
    <location>
        <begin position="55"/>
        <end position="64"/>
    </location>
</feature>
<evidence type="ECO:0000256" key="1">
    <source>
        <dbReference type="ARBA" id="ARBA00008563"/>
    </source>
</evidence>
<dbReference type="PANTHER" id="PTHR21349:SF0">
    <property type="entry name" value="LARGE RIBOSOMAL SUBUNIT PROTEIN BL21M"/>
    <property type="match status" value="1"/>
</dbReference>
<comment type="similarity">
    <text evidence="1">Belongs to the bacterial ribosomal protein bL21 family.</text>
</comment>
<gene>
    <name evidence="4 6" type="ORF">P152DRAFT_457397</name>
</gene>
<sequence>MASSFSRAFWRSRASLQSFHHPARRATLTTTSHSTHPESSILSALNTRTTKPAKSFPPIPPFPKQPTSTIAKQPSATSTPAAQPPAATEASPPEPSSATPKETSQSIPQLLPLLRSQPPYYIQAHIHGKPYLLTQGDTLRLPFHMSGVAPGDVLRLTRASVLGSRDYALKAGSAPKTEGATAQWVDERLFVCRATVMGVESEPMRVVEKKKQRTRKTKHVKSKMKFTVLRVGELTVRSLEEAGWTEGV</sequence>
<feature type="region of interest" description="Disordered" evidence="3">
    <location>
        <begin position="45"/>
        <end position="106"/>
    </location>
</feature>
<dbReference type="GO" id="GO:0005762">
    <property type="term" value="C:mitochondrial large ribosomal subunit"/>
    <property type="evidence" value="ECO:0007669"/>
    <property type="project" value="TreeGrafter"/>
</dbReference>
<feature type="compositionally biased region" description="Low complexity" evidence="3">
    <location>
        <begin position="25"/>
        <end position="34"/>
    </location>
</feature>
<reference evidence="6" key="3">
    <citation type="submission" date="2025-04" db="UniProtKB">
        <authorList>
            <consortium name="RefSeq"/>
        </authorList>
    </citation>
    <scope>IDENTIFICATION</scope>
    <source>
        <strain evidence="6">CBS 781.70</strain>
    </source>
</reference>
<dbReference type="Proteomes" id="UP000504638">
    <property type="component" value="Unplaced"/>
</dbReference>
<dbReference type="AlphaFoldDB" id="A0A6G1G812"/>
<dbReference type="InterPro" id="IPR036164">
    <property type="entry name" value="bL21-like_sf"/>
</dbReference>
<evidence type="ECO:0000256" key="2">
    <source>
        <dbReference type="ARBA" id="ARBA00044129"/>
    </source>
</evidence>
<dbReference type="GO" id="GO:0003735">
    <property type="term" value="F:structural constituent of ribosome"/>
    <property type="evidence" value="ECO:0007669"/>
    <property type="project" value="TreeGrafter"/>
</dbReference>
<feature type="region of interest" description="Disordered" evidence="3">
    <location>
        <begin position="21"/>
        <end position="40"/>
    </location>
</feature>
<accession>A0A6G1G812</accession>
<dbReference type="SUPFAM" id="SSF141091">
    <property type="entry name" value="L21p-like"/>
    <property type="match status" value="1"/>
</dbReference>
<dbReference type="InterPro" id="IPR028909">
    <property type="entry name" value="bL21-like"/>
</dbReference>